<organism evidence="3 4">
    <name type="scientific">Kineothrix alysoides</name>
    <dbReference type="NCBI Taxonomy" id="1469948"/>
    <lineage>
        <taxon>Bacteria</taxon>
        <taxon>Bacillati</taxon>
        <taxon>Bacillota</taxon>
        <taxon>Clostridia</taxon>
        <taxon>Lachnospirales</taxon>
        <taxon>Lachnospiraceae</taxon>
        <taxon>Kineothrix</taxon>
    </lineage>
</organism>
<evidence type="ECO:0000256" key="2">
    <source>
        <dbReference type="SAM" id="Phobius"/>
    </source>
</evidence>
<dbReference type="Proteomes" id="UP000295718">
    <property type="component" value="Unassembled WGS sequence"/>
</dbReference>
<keyword evidence="2" id="KW-0812">Transmembrane</keyword>
<feature type="transmembrane region" description="Helical" evidence="2">
    <location>
        <begin position="24"/>
        <end position="42"/>
    </location>
</feature>
<dbReference type="RefSeq" id="WP_031390196.1">
    <property type="nucleotide sequence ID" value="NZ_JPNB01000001.1"/>
</dbReference>
<keyword evidence="2" id="KW-0472">Membrane</keyword>
<evidence type="ECO:0000256" key="1">
    <source>
        <dbReference type="SAM" id="MobiDB-lite"/>
    </source>
</evidence>
<dbReference type="EMBL" id="SLUO01000006">
    <property type="protein sequence ID" value="TCL58357.1"/>
    <property type="molecule type" value="Genomic_DNA"/>
</dbReference>
<protein>
    <submittedName>
        <fullName evidence="3">Stage III sporulation protein AG</fullName>
    </submittedName>
</protein>
<evidence type="ECO:0000313" key="3">
    <source>
        <dbReference type="EMBL" id="TCL58357.1"/>
    </source>
</evidence>
<name>A0A4V6NGN7_9FIRM</name>
<gene>
    <name evidence="3" type="ORF">EDD76_1069</name>
</gene>
<dbReference type="AlphaFoldDB" id="A0A4V6NGN7"/>
<proteinExistence type="predicted"/>
<keyword evidence="4" id="KW-1185">Reference proteome</keyword>
<comment type="caution">
    <text evidence="3">The sequence shown here is derived from an EMBL/GenBank/DDBJ whole genome shotgun (WGS) entry which is preliminary data.</text>
</comment>
<accession>A0A4V6NGN7</accession>
<dbReference type="OrthoDB" id="2061035at2"/>
<sequence length="223" mass="24359">MEEEKKIGIWKKIKEGKKPGKDQFVIFILVGILLIIIALPTSQTSEKSSKDSGIWSMDSDKMKITQNAGSEENKNSEEIYAPASINGDAEAYEQYMENKLEQVISSMEGAGKVKVAITAGTSKEAVVEKDIPETKSTTAESDAGGGSRNIEESDIQEETVYVKESDGSSTPYVVKTLQPEIEGVVVVVQGGDKPEVRKNITEAIVALFDIESHKIKIIKMKSE</sequence>
<keyword evidence="2" id="KW-1133">Transmembrane helix</keyword>
<evidence type="ECO:0000313" key="4">
    <source>
        <dbReference type="Proteomes" id="UP000295718"/>
    </source>
</evidence>
<feature type="region of interest" description="Disordered" evidence="1">
    <location>
        <begin position="132"/>
        <end position="156"/>
    </location>
</feature>
<dbReference type="STRING" id="1469948.GCA_000732725_01480"/>
<reference evidence="3 4" key="1">
    <citation type="submission" date="2019-03" db="EMBL/GenBank/DDBJ databases">
        <title>Genomic Encyclopedia of Type Strains, Phase IV (KMG-IV): sequencing the most valuable type-strain genomes for metagenomic binning, comparative biology and taxonomic classification.</title>
        <authorList>
            <person name="Goeker M."/>
        </authorList>
    </citation>
    <scope>NUCLEOTIDE SEQUENCE [LARGE SCALE GENOMIC DNA]</scope>
    <source>
        <strain evidence="3 4">DSM 100556</strain>
    </source>
</reference>